<sequence length="263" mass="29412">MAGLCEGGNEPPGSLKAICKRLRWAGHVARMGESRNAYRVLVGRPEEKRPLGRPRRRLEDNIKMDLREVGYDDRDWINLAQDWDRWRAYWNRHEDRPSSLEAIQWSFPPCLCCGGKPWLDVLPLPPRANMNPGELGLILHGVGIPGILLLFPGVAVSTILSSAPSPVAFLELELEDTLAAKNRMASGRMNWVAILLCHDGQSIHGIAGSRSPSLLHQNERSAEYALFFLDHSYSPFDFLAAAYITAYSTPQVSEAVHLLYCLI</sequence>
<accession>A0ABQ8SK37</accession>
<dbReference type="Proteomes" id="UP001148838">
    <property type="component" value="Unassembled WGS sequence"/>
</dbReference>
<gene>
    <name evidence="1" type="ORF">ANN_22922</name>
</gene>
<dbReference type="EMBL" id="JAJSOF020000025">
    <property type="protein sequence ID" value="KAJ4434363.1"/>
    <property type="molecule type" value="Genomic_DNA"/>
</dbReference>
<evidence type="ECO:0000313" key="1">
    <source>
        <dbReference type="EMBL" id="KAJ4434363.1"/>
    </source>
</evidence>
<name>A0ABQ8SK37_PERAM</name>
<organism evidence="1 2">
    <name type="scientific">Periplaneta americana</name>
    <name type="common">American cockroach</name>
    <name type="synonym">Blatta americana</name>
    <dbReference type="NCBI Taxonomy" id="6978"/>
    <lineage>
        <taxon>Eukaryota</taxon>
        <taxon>Metazoa</taxon>
        <taxon>Ecdysozoa</taxon>
        <taxon>Arthropoda</taxon>
        <taxon>Hexapoda</taxon>
        <taxon>Insecta</taxon>
        <taxon>Pterygota</taxon>
        <taxon>Neoptera</taxon>
        <taxon>Polyneoptera</taxon>
        <taxon>Dictyoptera</taxon>
        <taxon>Blattodea</taxon>
        <taxon>Blattoidea</taxon>
        <taxon>Blattidae</taxon>
        <taxon>Blattinae</taxon>
        <taxon>Periplaneta</taxon>
    </lineage>
</organism>
<evidence type="ECO:0000313" key="2">
    <source>
        <dbReference type="Proteomes" id="UP001148838"/>
    </source>
</evidence>
<comment type="caution">
    <text evidence="1">The sequence shown here is derived from an EMBL/GenBank/DDBJ whole genome shotgun (WGS) entry which is preliminary data.</text>
</comment>
<protein>
    <submittedName>
        <fullName evidence="1">Uncharacterized protein</fullName>
    </submittedName>
</protein>
<reference evidence="1 2" key="1">
    <citation type="journal article" date="2022" name="Allergy">
        <title>Genome assembly and annotation of Periplaneta americana reveal a comprehensive cockroach allergen profile.</title>
        <authorList>
            <person name="Wang L."/>
            <person name="Xiong Q."/>
            <person name="Saelim N."/>
            <person name="Wang L."/>
            <person name="Nong W."/>
            <person name="Wan A.T."/>
            <person name="Shi M."/>
            <person name="Liu X."/>
            <person name="Cao Q."/>
            <person name="Hui J.H.L."/>
            <person name="Sookrung N."/>
            <person name="Leung T.F."/>
            <person name="Tungtrongchitr A."/>
            <person name="Tsui S.K.W."/>
        </authorList>
    </citation>
    <scope>NUCLEOTIDE SEQUENCE [LARGE SCALE GENOMIC DNA]</scope>
    <source>
        <strain evidence="1">PWHHKU_190912</strain>
    </source>
</reference>
<keyword evidence="2" id="KW-1185">Reference proteome</keyword>
<proteinExistence type="predicted"/>